<dbReference type="AlphaFoldDB" id="A0A8I0N075"/>
<comment type="caution">
    <text evidence="1">The sequence shown here is derived from an EMBL/GenBank/DDBJ whole genome shotgun (WGS) entry which is preliminary data.</text>
</comment>
<dbReference type="EMBL" id="AQHF01000034">
    <property type="protein sequence ID" value="MBE0348537.1"/>
    <property type="molecule type" value="Genomic_DNA"/>
</dbReference>
<proteinExistence type="predicted"/>
<reference evidence="1 2" key="1">
    <citation type="submission" date="2015-06" db="EMBL/GenBank/DDBJ databases">
        <title>Genome sequence of Pseudoalteromonas peptidolytica.</title>
        <authorList>
            <person name="Xie B.-B."/>
            <person name="Rong J.-C."/>
            <person name="Qin Q.-L."/>
            <person name="Zhang Y.-Z."/>
        </authorList>
    </citation>
    <scope>NUCLEOTIDE SEQUENCE [LARGE SCALE GENOMIC DNA]</scope>
    <source>
        <strain evidence="1 2">F12-50-A1</strain>
    </source>
</reference>
<accession>A0A8I0N075</accession>
<keyword evidence="2" id="KW-1185">Reference proteome</keyword>
<dbReference type="Proteomes" id="UP000660708">
    <property type="component" value="Unassembled WGS sequence"/>
</dbReference>
<protein>
    <submittedName>
        <fullName evidence="1">Uncharacterized protein</fullName>
    </submittedName>
</protein>
<organism evidence="1 2">
    <name type="scientific">Pseudoalteromonas peptidolytica F12-50-A1</name>
    <dbReference type="NCBI Taxonomy" id="1315280"/>
    <lineage>
        <taxon>Bacteria</taxon>
        <taxon>Pseudomonadati</taxon>
        <taxon>Pseudomonadota</taxon>
        <taxon>Gammaproteobacteria</taxon>
        <taxon>Alteromonadales</taxon>
        <taxon>Pseudoalteromonadaceae</taxon>
        <taxon>Pseudoalteromonas</taxon>
    </lineage>
</organism>
<gene>
    <name evidence="1" type="ORF">PPEP_b0306</name>
</gene>
<evidence type="ECO:0000313" key="1">
    <source>
        <dbReference type="EMBL" id="MBE0348537.1"/>
    </source>
</evidence>
<sequence length="81" mass="9610">MSYSVNRKFGYTRAWSRNRLYAERILLIVARHKSGVVFRDKAMEELLKLIEQYEIQTHQDIVNDYIRYGDSALSSLKGLRK</sequence>
<evidence type="ECO:0000313" key="2">
    <source>
        <dbReference type="Proteomes" id="UP000660708"/>
    </source>
</evidence>
<name>A0A8I0N075_9GAMM</name>